<dbReference type="InterPro" id="IPR050951">
    <property type="entry name" value="Retrovirus_Pol_polyprotein"/>
</dbReference>
<feature type="domain" description="CCHC-type" evidence="1">
    <location>
        <begin position="43"/>
        <end position="59"/>
    </location>
</feature>
<dbReference type="PANTHER" id="PTHR37984">
    <property type="entry name" value="PROTEIN CBG26694"/>
    <property type="match status" value="1"/>
</dbReference>
<organism evidence="2">
    <name type="scientific">Rhipicephalus pulchellus</name>
    <name type="common">Yellow backed tick</name>
    <name type="synonym">Dermacentor pulchellus</name>
    <dbReference type="NCBI Taxonomy" id="72859"/>
    <lineage>
        <taxon>Eukaryota</taxon>
        <taxon>Metazoa</taxon>
        <taxon>Ecdysozoa</taxon>
        <taxon>Arthropoda</taxon>
        <taxon>Chelicerata</taxon>
        <taxon>Arachnida</taxon>
        <taxon>Acari</taxon>
        <taxon>Parasitiformes</taxon>
        <taxon>Ixodida</taxon>
        <taxon>Ixodoidea</taxon>
        <taxon>Ixodidae</taxon>
        <taxon>Rhipicephalinae</taxon>
        <taxon>Rhipicephalus</taxon>
        <taxon>Rhipicephalus</taxon>
    </lineage>
</organism>
<dbReference type="InterPro" id="IPR036875">
    <property type="entry name" value="Znf_CCHC_sf"/>
</dbReference>
<dbReference type="SMART" id="SM00343">
    <property type="entry name" value="ZnF_C2HC"/>
    <property type="match status" value="2"/>
</dbReference>
<sequence>GVQDSVCCQHVQQLAPKPQVGPCFRCGQLGHLESARNCQVKKKCYFCNIKGHFVAVCHKRQAAVKEVTPVQDAGFRTATVLSVQVAPTCLKDLRIPAVIEGHIHMSLLVDTRATALIMTKKDFDRLFVSKLRLLQTSIQLQHFSKHRIPVFGCFHTDLQHRRKQAHVTFFVTAYRTSLLELDTIQQLELQIDGATLTCHLATPLSSQFTSGVHPRFEHLPGGALGRAKDYVHRAKRWQHIVPVSAKLHRLPWVLRQQVTSELRRLENDDIIVDDRIQDYTSATKCCLRRPFAATLLFSVTLHC</sequence>
<dbReference type="AlphaFoldDB" id="L7MG78"/>
<reference evidence="2" key="1">
    <citation type="submission" date="2012-11" db="EMBL/GenBank/DDBJ databases">
        <authorList>
            <person name="Lucero-Rivera Y.E."/>
            <person name="Tovar-Ramirez D."/>
        </authorList>
    </citation>
    <scope>NUCLEOTIDE SEQUENCE</scope>
    <source>
        <tissue evidence="2">Salivary gland</tissue>
    </source>
</reference>
<evidence type="ECO:0000259" key="1">
    <source>
        <dbReference type="SMART" id="SM00343"/>
    </source>
</evidence>
<dbReference type="GO" id="GO:0008270">
    <property type="term" value="F:zinc ion binding"/>
    <property type="evidence" value="ECO:0007669"/>
    <property type="project" value="InterPro"/>
</dbReference>
<feature type="domain" description="CCHC-type" evidence="1">
    <location>
        <begin position="22"/>
        <end position="40"/>
    </location>
</feature>
<evidence type="ECO:0000313" key="2">
    <source>
        <dbReference type="EMBL" id="JAA62179.1"/>
    </source>
</evidence>
<dbReference type="PANTHER" id="PTHR37984:SF9">
    <property type="entry name" value="INTEGRASE CATALYTIC DOMAIN-CONTAINING PROTEIN"/>
    <property type="match status" value="1"/>
</dbReference>
<dbReference type="SUPFAM" id="SSF57756">
    <property type="entry name" value="Retrovirus zinc finger-like domains"/>
    <property type="match status" value="1"/>
</dbReference>
<dbReference type="InterPro" id="IPR001878">
    <property type="entry name" value="Znf_CCHC"/>
</dbReference>
<dbReference type="Gene3D" id="4.10.60.10">
    <property type="entry name" value="Zinc finger, CCHC-type"/>
    <property type="match status" value="1"/>
</dbReference>
<name>L7MG78_RHIPC</name>
<proteinExistence type="evidence at transcript level"/>
<dbReference type="EMBL" id="GACK01002855">
    <property type="protein sequence ID" value="JAA62179.1"/>
    <property type="molecule type" value="mRNA"/>
</dbReference>
<feature type="non-terminal residue" evidence="2">
    <location>
        <position position="1"/>
    </location>
</feature>
<accession>L7MG78</accession>
<dbReference type="GO" id="GO:0003676">
    <property type="term" value="F:nucleic acid binding"/>
    <property type="evidence" value="ECO:0007669"/>
    <property type="project" value="InterPro"/>
</dbReference>
<protein>
    <submittedName>
        <fullName evidence="2">Putative tick transposon</fullName>
    </submittedName>
</protein>
<reference evidence="2" key="2">
    <citation type="journal article" date="2015" name="J. Proteomics">
        <title>Sexual differences in the sialomes of the zebra tick, Rhipicephalus pulchellus.</title>
        <authorList>
            <person name="Tan A.W."/>
            <person name="Francischetti I.M."/>
            <person name="Slovak M."/>
            <person name="Kini R.M."/>
            <person name="Ribeiro J.M."/>
        </authorList>
    </citation>
    <scope>NUCLEOTIDE SEQUENCE</scope>
    <source>
        <tissue evidence="2">Salivary gland</tissue>
    </source>
</reference>